<geneLocation type="plasmid" evidence="2"/>
<keyword evidence="2" id="KW-1185">Reference proteome</keyword>
<dbReference type="EMBL" id="CP009417">
    <property type="protein sequence ID" value="AJD93616.1"/>
    <property type="molecule type" value="Genomic_DNA"/>
</dbReference>
<dbReference type="KEGG" id="jeo:JMA_42990"/>
<proteinExistence type="predicted"/>
<gene>
    <name evidence="1" type="ORF">JMA_42990</name>
</gene>
<dbReference type="BioCyc" id="JESP1508404:G14D9-13622-MONOMER"/>
<dbReference type="Proteomes" id="UP000031449">
    <property type="component" value="Plasmid unnamed"/>
</dbReference>
<dbReference type="HOGENOM" id="CLU_771121_0_0_9"/>
<keyword evidence="1" id="KW-0614">Plasmid</keyword>
<protein>
    <submittedName>
        <fullName evidence="1">Uncharacterized protein</fullName>
    </submittedName>
</protein>
<sequence length="359" mass="40510">MLFEAKYKELKKPFDLMKSVLNDTDFKSEKHAVTMEVSEGKVLFSFIDPKSKVEMFYQLEEAETILDGVATCSLKILYDALKTFSKSEDVIMLEREEDELRVDDGVFPEEMFKLFDDGDMVVLEEVGEKKPLFKTEGKMLSDLLNRMSIVLRKTDFPAEQLDTQAVYITSVQDETLESASFSIHQSSYERQPAEVLKSFHLAFPKPKAKLMAKILNCLDNVTVSTGTSDEQPVCVLNNKNYQIVVKGDYEVDGNVFSALKSVFASLEERKEAGESISSSDIQELGKLTVRSNVAKESDKWKLENSGYPAKVLMDFFKAGFSNDNSVCMEVETDGVLAVLDMTKNHEKMFVMSYRSGESA</sequence>
<organism evidence="1 2">
    <name type="scientific">Jeotgalibacillus malaysiensis</name>
    <dbReference type="NCBI Taxonomy" id="1508404"/>
    <lineage>
        <taxon>Bacteria</taxon>
        <taxon>Bacillati</taxon>
        <taxon>Bacillota</taxon>
        <taxon>Bacilli</taxon>
        <taxon>Bacillales</taxon>
        <taxon>Caryophanaceae</taxon>
        <taxon>Jeotgalibacillus</taxon>
    </lineage>
</organism>
<dbReference type="AlphaFoldDB" id="A0A0B5AU81"/>
<reference evidence="1 2" key="1">
    <citation type="submission" date="2014-08" db="EMBL/GenBank/DDBJ databases">
        <title>Complete genome of a marine bacteria Jeotgalibacillus malaysiensis.</title>
        <authorList>
            <person name="Yaakop A.S."/>
            <person name="Chan K.-G."/>
            <person name="Goh K.M."/>
        </authorList>
    </citation>
    <scope>NUCLEOTIDE SEQUENCE [LARGE SCALE GENOMIC DNA]</scope>
    <source>
        <strain evidence="1 2">D5</strain>
        <plasmid evidence="2">Plasmid</plasmid>
    </source>
</reference>
<accession>A0A0B5AU81</accession>
<name>A0A0B5AU81_9BACL</name>
<evidence type="ECO:0000313" key="1">
    <source>
        <dbReference type="EMBL" id="AJD93616.1"/>
    </source>
</evidence>
<evidence type="ECO:0000313" key="2">
    <source>
        <dbReference type="Proteomes" id="UP000031449"/>
    </source>
</evidence>